<sequence>MMLLLGRLISLLLLLPRPRGRTLLNLPMLLLEFLTLILMRRFVRRSRLTAVQTALEYTLILRRIIRPVLVRPRCVGTLDGRVTGTG</sequence>
<dbReference type="RefSeq" id="WP_155735973.1">
    <property type="nucleotide sequence ID" value="NZ_FLLZ01000131.1"/>
</dbReference>
<reference evidence="2" key="1">
    <citation type="submission" date="2016-03" db="EMBL/GenBank/DDBJ databases">
        <authorList>
            <person name="Loux Valentin"/>
        </authorList>
    </citation>
    <scope>NUCLEOTIDE SEQUENCE [LARGE SCALE GENOMIC DNA]</scope>
    <source>
        <strain evidence="2">C1</strain>
    </source>
</reference>
<name>A0AA45ZHT8_ANAPH</name>
<comment type="caution">
    <text evidence="1">The sequence shown here is derived from an EMBL/GenBank/DDBJ whole genome shotgun (WGS) entry which is preliminary data.</text>
</comment>
<accession>A0AA45ZHT8</accession>
<evidence type="ECO:0000313" key="2">
    <source>
        <dbReference type="Proteomes" id="UP000078419"/>
    </source>
</evidence>
<dbReference type="EMBL" id="FLLR01000053">
    <property type="protein sequence ID" value="SBO14682.1"/>
    <property type="molecule type" value="Genomic_DNA"/>
</dbReference>
<dbReference type="AlphaFoldDB" id="A0AA45ZHT8"/>
<evidence type="ECO:0000313" key="1">
    <source>
        <dbReference type="EMBL" id="SBO14682.1"/>
    </source>
</evidence>
<proteinExistence type="predicted"/>
<organism evidence="1 2">
    <name type="scientific">Anaplasma phagocytophilum</name>
    <name type="common">Ehrlichia phagocytophila</name>
    <dbReference type="NCBI Taxonomy" id="948"/>
    <lineage>
        <taxon>Bacteria</taxon>
        <taxon>Pseudomonadati</taxon>
        <taxon>Pseudomonadota</taxon>
        <taxon>Alphaproteobacteria</taxon>
        <taxon>Rickettsiales</taxon>
        <taxon>Anaplasmataceae</taxon>
        <taxon>Anaplasma</taxon>
        <taxon>phagocytophilum group</taxon>
    </lineage>
</organism>
<gene>
    <name evidence="1" type="ORF">ANAPC1_01045</name>
</gene>
<protein>
    <submittedName>
        <fullName evidence="1">Uncharacterized protein</fullName>
    </submittedName>
</protein>
<dbReference type="Proteomes" id="UP000078419">
    <property type="component" value="Unassembled WGS sequence"/>
</dbReference>